<feature type="domain" description="Histidine kinase" evidence="2">
    <location>
        <begin position="150"/>
        <end position="346"/>
    </location>
</feature>
<dbReference type="InterPro" id="IPR003594">
    <property type="entry name" value="HATPase_dom"/>
</dbReference>
<evidence type="ECO:0000259" key="2">
    <source>
        <dbReference type="PROSITE" id="PS50109"/>
    </source>
</evidence>
<comment type="caution">
    <text evidence="4">The sequence shown here is derived from an EMBL/GenBank/DDBJ whole genome shotgun (WGS) entry which is preliminary data.</text>
</comment>
<dbReference type="Pfam" id="PF00072">
    <property type="entry name" value="Response_reg"/>
    <property type="match status" value="1"/>
</dbReference>
<name>A0A0F9C961_9ZZZZ</name>
<sequence length="351" mass="39496">MGEQLRILLVEDSEDDALLTVLQLRQGGYEPSYKRVETLDAMNKAMDEEQWDLIISDYSLPHFNGLDTLKLYKEKGLDTPFIVVSGAIGEETAVELMRMGVHDYIMKNNLARLAPAVARELKDAAVREERREADRQIKAALEEKTALLAEIHHRVKNNMAVIISLLSLQEKEIKNDEDRQKFRETQSRIRSMAMVHEMLYSSDDLSKIEFDGYIRRLANNLSISYGLDKTSIGIKLDLVDEIILNIENAVPCGLLINELVTNSIWHAFPDGREGTITVSLSKGDGEKEVMVSVTDNGVGMPEGVSFDNINSLGIKLIKTLNDQLGGDMEFNAENGTSFVIRFTENPYSQRI</sequence>
<dbReference type="SUPFAM" id="SSF55874">
    <property type="entry name" value="ATPase domain of HSP90 chaperone/DNA topoisomerase II/histidine kinase"/>
    <property type="match status" value="1"/>
</dbReference>
<evidence type="ECO:0000259" key="3">
    <source>
        <dbReference type="PROSITE" id="PS50110"/>
    </source>
</evidence>
<dbReference type="SUPFAM" id="SSF52172">
    <property type="entry name" value="CheY-like"/>
    <property type="match status" value="1"/>
</dbReference>
<dbReference type="SMART" id="SM00448">
    <property type="entry name" value="REC"/>
    <property type="match status" value="1"/>
</dbReference>
<feature type="domain" description="Response regulatory" evidence="3">
    <location>
        <begin position="6"/>
        <end position="122"/>
    </location>
</feature>
<organism evidence="4">
    <name type="scientific">marine sediment metagenome</name>
    <dbReference type="NCBI Taxonomy" id="412755"/>
    <lineage>
        <taxon>unclassified sequences</taxon>
        <taxon>metagenomes</taxon>
        <taxon>ecological metagenomes</taxon>
    </lineage>
</organism>
<protein>
    <recommendedName>
        <fullName evidence="5">Response regulatory domain-containing protein</fullName>
    </recommendedName>
</protein>
<dbReference type="InterPro" id="IPR005467">
    <property type="entry name" value="His_kinase_dom"/>
</dbReference>
<dbReference type="AlphaFoldDB" id="A0A0F9C961"/>
<dbReference type="Pfam" id="PF07568">
    <property type="entry name" value="HisKA_2"/>
    <property type="match status" value="1"/>
</dbReference>
<dbReference type="InterPro" id="IPR001789">
    <property type="entry name" value="Sig_transdc_resp-reg_receiver"/>
</dbReference>
<reference evidence="4" key="1">
    <citation type="journal article" date="2015" name="Nature">
        <title>Complex archaea that bridge the gap between prokaryotes and eukaryotes.</title>
        <authorList>
            <person name="Spang A."/>
            <person name="Saw J.H."/>
            <person name="Jorgensen S.L."/>
            <person name="Zaremba-Niedzwiedzka K."/>
            <person name="Martijn J."/>
            <person name="Lind A.E."/>
            <person name="van Eijk R."/>
            <person name="Schleper C."/>
            <person name="Guy L."/>
            <person name="Ettema T.J."/>
        </authorList>
    </citation>
    <scope>NUCLEOTIDE SEQUENCE</scope>
</reference>
<dbReference type="Gene3D" id="3.30.565.10">
    <property type="entry name" value="Histidine kinase-like ATPase, C-terminal domain"/>
    <property type="match status" value="1"/>
</dbReference>
<dbReference type="CDD" id="cd00156">
    <property type="entry name" value="REC"/>
    <property type="match status" value="1"/>
</dbReference>
<dbReference type="Pfam" id="PF02518">
    <property type="entry name" value="HATPase_c"/>
    <property type="match status" value="1"/>
</dbReference>
<dbReference type="PROSITE" id="PS50109">
    <property type="entry name" value="HIS_KIN"/>
    <property type="match status" value="1"/>
</dbReference>
<accession>A0A0F9C961</accession>
<dbReference type="SMART" id="SM00387">
    <property type="entry name" value="HATPase_c"/>
    <property type="match status" value="1"/>
</dbReference>
<dbReference type="Gene3D" id="3.30.450.20">
    <property type="entry name" value="PAS domain"/>
    <property type="match status" value="1"/>
</dbReference>
<gene>
    <name evidence="4" type="ORF">LCGC14_2352900</name>
</gene>
<evidence type="ECO:0000256" key="1">
    <source>
        <dbReference type="SAM" id="Coils"/>
    </source>
</evidence>
<dbReference type="PANTHER" id="PTHR43065:SF23">
    <property type="entry name" value="SENSOR HISTIDINE KINASE PDTAS"/>
    <property type="match status" value="1"/>
</dbReference>
<keyword evidence="1" id="KW-0175">Coiled coil</keyword>
<evidence type="ECO:0008006" key="5">
    <source>
        <dbReference type="Google" id="ProtNLM"/>
    </source>
</evidence>
<evidence type="ECO:0000313" key="4">
    <source>
        <dbReference type="EMBL" id="KKL45709.1"/>
    </source>
</evidence>
<dbReference type="EMBL" id="LAZR01034290">
    <property type="protein sequence ID" value="KKL45709.1"/>
    <property type="molecule type" value="Genomic_DNA"/>
</dbReference>
<dbReference type="PROSITE" id="PS50110">
    <property type="entry name" value="RESPONSE_REGULATORY"/>
    <property type="match status" value="1"/>
</dbReference>
<dbReference type="GO" id="GO:0000160">
    <property type="term" value="P:phosphorelay signal transduction system"/>
    <property type="evidence" value="ECO:0007669"/>
    <property type="project" value="InterPro"/>
</dbReference>
<dbReference type="Gene3D" id="3.40.50.2300">
    <property type="match status" value="1"/>
</dbReference>
<dbReference type="InterPro" id="IPR011006">
    <property type="entry name" value="CheY-like_superfamily"/>
</dbReference>
<feature type="coiled-coil region" evidence="1">
    <location>
        <begin position="123"/>
        <end position="188"/>
    </location>
</feature>
<proteinExistence type="predicted"/>
<dbReference type="InterPro" id="IPR011495">
    <property type="entry name" value="Sig_transdc_His_kin_sub2_dim/P"/>
</dbReference>
<dbReference type="PANTHER" id="PTHR43065">
    <property type="entry name" value="SENSOR HISTIDINE KINASE"/>
    <property type="match status" value="1"/>
</dbReference>
<dbReference type="InterPro" id="IPR036890">
    <property type="entry name" value="HATPase_C_sf"/>
</dbReference>